<accession>A0ACC1MRL5</accession>
<dbReference type="EMBL" id="JANJQO010001738">
    <property type="protein sequence ID" value="KAJ2969464.1"/>
    <property type="molecule type" value="Genomic_DNA"/>
</dbReference>
<sequence length="171" mass="19478">MPLCAKCIQFCSLAVLDISIAGITDDYLHHGYLTEFLQAVDDKCFVCWRIFRNSFEKPSKARTLLWKIANDTSSDEREAEREWLSMERRLITKIYASSIGGGEKPPPDRLWPKFNADYLEALKTCHPDLVHLQPDIVAAEKLLNQGTKDDNGRASGSFHFVTRDPTCVWCP</sequence>
<reference evidence="1" key="1">
    <citation type="submission" date="2022-08" db="EMBL/GenBank/DDBJ databases">
        <title>Genome Sequence of Lecanicillium fungicola.</title>
        <authorList>
            <person name="Buettner E."/>
        </authorList>
    </citation>
    <scope>NUCLEOTIDE SEQUENCE</scope>
    <source>
        <strain evidence="1">Babe33</strain>
    </source>
</reference>
<name>A0ACC1MRL5_9HYPO</name>
<proteinExistence type="predicted"/>
<protein>
    <submittedName>
        <fullName evidence="1">Uncharacterized protein</fullName>
    </submittedName>
</protein>
<evidence type="ECO:0000313" key="1">
    <source>
        <dbReference type="EMBL" id="KAJ2969464.1"/>
    </source>
</evidence>
<dbReference type="Proteomes" id="UP001143910">
    <property type="component" value="Unassembled WGS sequence"/>
</dbReference>
<organism evidence="1 2">
    <name type="scientific">Zarea fungicola</name>
    <dbReference type="NCBI Taxonomy" id="93591"/>
    <lineage>
        <taxon>Eukaryota</taxon>
        <taxon>Fungi</taxon>
        <taxon>Dikarya</taxon>
        <taxon>Ascomycota</taxon>
        <taxon>Pezizomycotina</taxon>
        <taxon>Sordariomycetes</taxon>
        <taxon>Hypocreomycetidae</taxon>
        <taxon>Hypocreales</taxon>
        <taxon>Cordycipitaceae</taxon>
        <taxon>Zarea</taxon>
    </lineage>
</organism>
<evidence type="ECO:0000313" key="2">
    <source>
        <dbReference type="Proteomes" id="UP001143910"/>
    </source>
</evidence>
<gene>
    <name evidence="1" type="ORF">NQ176_g8645</name>
</gene>
<comment type="caution">
    <text evidence="1">The sequence shown here is derived from an EMBL/GenBank/DDBJ whole genome shotgun (WGS) entry which is preliminary data.</text>
</comment>
<keyword evidence="2" id="KW-1185">Reference proteome</keyword>